<dbReference type="Proteomes" id="UP000864563">
    <property type="component" value="Unassembled WGS sequence"/>
</dbReference>
<dbReference type="InterPro" id="IPR008964">
    <property type="entry name" value="Invasin/intimin_cell_adhesion"/>
</dbReference>
<dbReference type="AlphaFoldDB" id="A0A8H9P2C9"/>
<protein>
    <recommendedName>
        <fullName evidence="2">Big-1 domain-containing protein</fullName>
    </recommendedName>
</protein>
<dbReference type="Gene3D" id="2.60.40.10">
    <property type="entry name" value="Immunoglobulins"/>
    <property type="match status" value="2"/>
</dbReference>
<reference evidence="3" key="1">
    <citation type="journal article" date="2018" name="Genome Biol.">
        <title>SKESA: strategic k-mer extension for scrupulous assemblies.</title>
        <authorList>
            <person name="Souvorov A."/>
            <person name="Agarwala R."/>
            <person name="Lipman D.J."/>
        </authorList>
    </citation>
    <scope>NUCLEOTIDE SEQUENCE</scope>
    <source>
        <strain evidence="3">YDC697-2</strain>
    </source>
</reference>
<name>A0A8H9P2C9_9ENTR</name>
<proteinExistence type="inferred from homology"/>
<sequence>NGTATRTVTATLTDAGDNPLQSQPVIFTVNGGPAFSGEASGTTDDNGTVTVTLTSIVAGTFTVSGVATDLSLSGSAEVAFMADASTARLIIETSSDTKTANGTDTHPVTLKVEDARGNPLTSVHNVTLSVPADGPLFSSNNAATLST</sequence>
<gene>
    <name evidence="3" type="ORF">I8Y00_005857</name>
</gene>
<feature type="non-terminal residue" evidence="3">
    <location>
        <position position="147"/>
    </location>
</feature>
<dbReference type="PROSITE" id="PS51127">
    <property type="entry name" value="BIG1"/>
    <property type="match status" value="1"/>
</dbReference>
<evidence type="ECO:0000313" key="3">
    <source>
        <dbReference type="EMBL" id="HAT1589413.1"/>
    </source>
</evidence>
<accession>A0A8H9P2C9</accession>
<comment type="caution">
    <text evidence="3">The sequence shown here is derived from an EMBL/GenBank/DDBJ whole genome shotgun (WGS) entry which is preliminary data.</text>
</comment>
<evidence type="ECO:0000259" key="2">
    <source>
        <dbReference type="PROSITE" id="PS51127"/>
    </source>
</evidence>
<feature type="domain" description="Big-1" evidence="2">
    <location>
        <begin position="1"/>
        <end position="81"/>
    </location>
</feature>
<feature type="non-terminal residue" evidence="3">
    <location>
        <position position="1"/>
    </location>
</feature>
<organism evidence="3">
    <name type="scientific">Citrobacter farmeri</name>
    <dbReference type="NCBI Taxonomy" id="67824"/>
    <lineage>
        <taxon>Bacteria</taxon>
        <taxon>Pseudomonadati</taxon>
        <taxon>Pseudomonadota</taxon>
        <taxon>Gammaproteobacteria</taxon>
        <taxon>Enterobacterales</taxon>
        <taxon>Enterobacteriaceae</taxon>
        <taxon>Citrobacter</taxon>
    </lineage>
</organism>
<dbReference type="EMBL" id="DACSDU010000144">
    <property type="protein sequence ID" value="HAT1589413.1"/>
    <property type="molecule type" value="Genomic_DNA"/>
</dbReference>
<dbReference type="InterPro" id="IPR013783">
    <property type="entry name" value="Ig-like_fold"/>
</dbReference>
<dbReference type="Pfam" id="PF02369">
    <property type="entry name" value="Big_1"/>
    <property type="match status" value="1"/>
</dbReference>
<evidence type="ECO:0000256" key="1">
    <source>
        <dbReference type="ARBA" id="ARBA00010116"/>
    </source>
</evidence>
<dbReference type="InterPro" id="IPR051715">
    <property type="entry name" value="Intimin-Invasin_domain"/>
</dbReference>
<dbReference type="InterPro" id="IPR003344">
    <property type="entry name" value="Big_1_dom"/>
</dbReference>
<dbReference type="SUPFAM" id="SSF49373">
    <property type="entry name" value="Invasin/intimin cell-adhesion fragments"/>
    <property type="match status" value="2"/>
</dbReference>
<dbReference type="PANTHER" id="PTHR39576">
    <property type="entry name" value="ATTACHING AND EFFACING PROTEIN HOMOLOG-RELATED-RELATED"/>
    <property type="match status" value="1"/>
</dbReference>
<dbReference type="PANTHER" id="PTHR39576:SF2">
    <property type="entry name" value="ATTACHING AND EFFACING PROTEIN HOMOLOG-RELATED"/>
    <property type="match status" value="1"/>
</dbReference>
<comment type="similarity">
    <text evidence="1">Belongs to the intimin/invasin family.</text>
</comment>
<reference evidence="3" key="2">
    <citation type="submission" date="2020-11" db="EMBL/GenBank/DDBJ databases">
        <authorList>
            <consortium name="NCBI Pathogen Detection Project"/>
        </authorList>
    </citation>
    <scope>NUCLEOTIDE SEQUENCE</scope>
    <source>
        <strain evidence="3">YDC697-2</strain>
    </source>
</reference>
<dbReference type="GO" id="GO:0009279">
    <property type="term" value="C:cell outer membrane"/>
    <property type="evidence" value="ECO:0007669"/>
    <property type="project" value="TreeGrafter"/>
</dbReference>